<dbReference type="GO" id="GO:0005634">
    <property type="term" value="C:nucleus"/>
    <property type="evidence" value="ECO:0007669"/>
    <property type="project" value="TreeGrafter"/>
</dbReference>
<dbReference type="SUPFAM" id="SSF54001">
    <property type="entry name" value="Cysteine proteinases"/>
    <property type="match status" value="1"/>
</dbReference>
<keyword evidence="5" id="KW-0378">Hydrolase</keyword>
<dbReference type="AlphaFoldDB" id="A0AAV4V1F5"/>
<dbReference type="InterPro" id="IPR051947">
    <property type="entry name" value="Sentrin-specific_protease"/>
</dbReference>
<dbReference type="Pfam" id="PF02902">
    <property type="entry name" value="Peptidase_C48"/>
    <property type="match status" value="1"/>
</dbReference>
<keyword evidence="3 7" id="KW-0645">Protease</keyword>
<accession>A0AAV4V1F5</accession>
<evidence type="ECO:0000259" key="6">
    <source>
        <dbReference type="PROSITE" id="PS50600"/>
    </source>
</evidence>
<proteinExistence type="inferred from homology"/>
<dbReference type="EMBL" id="BPLQ01012262">
    <property type="protein sequence ID" value="GIY64056.1"/>
    <property type="molecule type" value="Genomic_DNA"/>
</dbReference>
<dbReference type="InterPro" id="IPR038765">
    <property type="entry name" value="Papain-like_cys_pep_sf"/>
</dbReference>
<feature type="domain" description="Ubiquitin-like protease family profile" evidence="6">
    <location>
        <begin position="212"/>
        <end position="415"/>
    </location>
</feature>
<dbReference type="Gene3D" id="3.40.395.10">
    <property type="entry name" value="Adenoviral Proteinase, Chain A"/>
    <property type="match status" value="1"/>
</dbReference>
<sequence>MAAMIVDNVKVEFSIHSCYLKCCTIGLGDLKMSMKTFEMTVYLDDDYLKFQVPDFIDRYQIKDLVLNDGGVEKVLANMGEYSSIIAVYPSSPIAEYIKEELNIVDHNALYYDPYCPDKEMRVIVFIMPTVTDPSDVFRLLARCFPTSIQAIGQQEADEIITKYYCRTSYEMFQNATVIVDFIPKEITGTLGAASTPKLRLPFVYAPSKKESITITNTDVLSLDEGSYLSNTMVDFYFKYIFHEKLTKDVREKTYIFNSSFYTCLAGKHINTTLSERVKLKASIAQWVKEVDIFSKDFIVIPIYEKHTWYLAILCYPGIIADDPDSIIISYRSNSQNSSSEQAENTPFLFIYNVHGDFRVSNRIVNDVYHFVEISWKDKSREPHLIRHHDVLELLMHCFRSVADSATRILQMAELFLKYPLQLHGPCRWNKMPGFENECLMQLLHGKKSEIGDVLIRSSSRSRRRT</sequence>
<keyword evidence="2" id="KW-0597">Phosphoprotein</keyword>
<evidence type="ECO:0000256" key="3">
    <source>
        <dbReference type="ARBA" id="ARBA00022670"/>
    </source>
</evidence>
<protein>
    <submittedName>
        <fullName evidence="7">Sentrin-specific protease 6</fullName>
    </submittedName>
</protein>
<evidence type="ECO:0000256" key="4">
    <source>
        <dbReference type="ARBA" id="ARBA00022786"/>
    </source>
</evidence>
<dbReference type="GO" id="GO:0070139">
    <property type="term" value="F:SUMO-specific endopeptidase activity"/>
    <property type="evidence" value="ECO:0007669"/>
    <property type="project" value="TreeGrafter"/>
</dbReference>
<reference evidence="7 8" key="1">
    <citation type="submission" date="2021-06" db="EMBL/GenBank/DDBJ databases">
        <title>Caerostris darwini draft genome.</title>
        <authorList>
            <person name="Kono N."/>
            <person name="Arakawa K."/>
        </authorList>
    </citation>
    <scope>NUCLEOTIDE SEQUENCE [LARGE SCALE GENOMIC DNA]</scope>
</reference>
<dbReference type="PANTHER" id="PTHR46896:SF3">
    <property type="entry name" value="FI06413P-RELATED"/>
    <property type="match status" value="1"/>
</dbReference>
<organism evidence="7 8">
    <name type="scientific">Caerostris darwini</name>
    <dbReference type="NCBI Taxonomy" id="1538125"/>
    <lineage>
        <taxon>Eukaryota</taxon>
        <taxon>Metazoa</taxon>
        <taxon>Ecdysozoa</taxon>
        <taxon>Arthropoda</taxon>
        <taxon>Chelicerata</taxon>
        <taxon>Arachnida</taxon>
        <taxon>Araneae</taxon>
        <taxon>Araneomorphae</taxon>
        <taxon>Entelegynae</taxon>
        <taxon>Araneoidea</taxon>
        <taxon>Araneidae</taxon>
        <taxon>Caerostris</taxon>
    </lineage>
</organism>
<dbReference type="InterPro" id="IPR003653">
    <property type="entry name" value="Peptidase_C48_C"/>
</dbReference>
<evidence type="ECO:0000313" key="8">
    <source>
        <dbReference type="Proteomes" id="UP001054837"/>
    </source>
</evidence>
<evidence type="ECO:0000256" key="2">
    <source>
        <dbReference type="ARBA" id="ARBA00022553"/>
    </source>
</evidence>
<dbReference type="GO" id="GO:0005737">
    <property type="term" value="C:cytoplasm"/>
    <property type="evidence" value="ECO:0007669"/>
    <property type="project" value="TreeGrafter"/>
</dbReference>
<keyword evidence="8" id="KW-1185">Reference proteome</keyword>
<dbReference type="GO" id="GO:0016926">
    <property type="term" value="P:protein desumoylation"/>
    <property type="evidence" value="ECO:0007669"/>
    <property type="project" value="TreeGrafter"/>
</dbReference>
<evidence type="ECO:0000256" key="1">
    <source>
        <dbReference type="ARBA" id="ARBA00005234"/>
    </source>
</evidence>
<comment type="caution">
    <text evidence="7">The sequence shown here is derived from an EMBL/GenBank/DDBJ whole genome shotgun (WGS) entry which is preliminary data.</text>
</comment>
<keyword evidence="4" id="KW-0833">Ubl conjugation pathway</keyword>
<dbReference type="PANTHER" id="PTHR46896">
    <property type="entry name" value="SENTRIN-SPECIFIC PROTEASE"/>
    <property type="match status" value="1"/>
</dbReference>
<dbReference type="GO" id="GO:0006508">
    <property type="term" value="P:proteolysis"/>
    <property type="evidence" value="ECO:0007669"/>
    <property type="project" value="UniProtKB-KW"/>
</dbReference>
<name>A0AAV4V1F5_9ARAC</name>
<evidence type="ECO:0000256" key="5">
    <source>
        <dbReference type="ARBA" id="ARBA00022801"/>
    </source>
</evidence>
<dbReference type="Proteomes" id="UP001054837">
    <property type="component" value="Unassembled WGS sequence"/>
</dbReference>
<comment type="similarity">
    <text evidence="1">Belongs to the peptidase C48 family.</text>
</comment>
<dbReference type="PROSITE" id="PS50600">
    <property type="entry name" value="ULP_PROTEASE"/>
    <property type="match status" value="1"/>
</dbReference>
<evidence type="ECO:0000313" key="7">
    <source>
        <dbReference type="EMBL" id="GIY64056.1"/>
    </source>
</evidence>
<gene>
    <name evidence="7" type="primary">Senp6</name>
    <name evidence="7" type="ORF">CDAR_500701</name>
</gene>